<name>A0AAD8NJ44_TARER</name>
<comment type="caution">
    <text evidence="1">The sequence shown here is derived from an EMBL/GenBank/DDBJ whole genome shotgun (WGS) entry which is preliminary data.</text>
</comment>
<accession>A0AAD8NJ44</accession>
<dbReference type="Proteomes" id="UP001229421">
    <property type="component" value="Unassembled WGS sequence"/>
</dbReference>
<sequence>MNTLVLLFSSHPSSQYQPSSTSSEHLRLYNLSIAYSFSKVRTIEIEIVMDVSLAQPPIAMIDLHKVLSYPPILSIAELCSELNVLCH</sequence>
<gene>
    <name evidence="1" type="ORF">QVD17_38094</name>
</gene>
<dbReference type="AlphaFoldDB" id="A0AAD8NJ44"/>
<dbReference type="EMBL" id="JAUHHV010000010">
    <property type="protein sequence ID" value="KAK1411544.1"/>
    <property type="molecule type" value="Genomic_DNA"/>
</dbReference>
<organism evidence="1 2">
    <name type="scientific">Tagetes erecta</name>
    <name type="common">African marigold</name>
    <dbReference type="NCBI Taxonomy" id="13708"/>
    <lineage>
        <taxon>Eukaryota</taxon>
        <taxon>Viridiplantae</taxon>
        <taxon>Streptophyta</taxon>
        <taxon>Embryophyta</taxon>
        <taxon>Tracheophyta</taxon>
        <taxon>Spermatophyta</taxon>
        <taxon>Magnoliopsida</taxon>
        <taxon>eudicotyledons</taxon>
        <taxon>Gunneridae</taxon>
        <taxon>Pentapetalae</taxon>
        <taxon>asterids</taxon>
        <taxon>campanulids</taxon>
        <taxon>Asterales</taxon>
        <taxon>Asteraceae</taxon>
        <taxon>Asteroideae</taxon>
        <taxon>Heliantheae alliance</taxon>
        <taxon>Tageteae</taxon>
        <taxon>Tagetes</taxon>
    </lineage>
</organism>
<keyword evidence="2" id="KW-1185">Reference proteome</keyword>
<protein>
    <submittedName>
        <fullName evidence="1">Uncharacterized protein</fullName>
    </submittedName>
</protein>
<reference evidence="1" key="1">
    <citation type="journal article" date="2023" name="bioRxiv">
        <title>Improved chromosome-level genome assembly for marigold (Tagetes erecta).</title>
        <authorList>
            <person name="Jiang F."/>
            <person name="Yuan L."/>
            <person name="Wang S."/>
            <person name="Wang H."/>
            <person name="Xu D."/>
            <person name="Wang A."/>
            <person name="Fan W."/>
        </authorList>
    </citation>
    <scope>NUCLEOTIDE SEQUENCE</scope>
    <source>
        <strain evidence="1">WSJ</strain>
        <tissue evidence="1">Leaf</tissue>
    </source>
</reference>
<proteinExistence type="predicted"/>
<evidence type="ECO:0000313" key="1">
    <source>
        <dbReference type="EMBL" id="KAK1411544.1"/>
    </source>
</evidence>
<evidence type="ECO:0000313" key="2">
    <source>
        <dbReference type="Proteomes" id="UP001229421"/>
    </source>
</evidence>